<reference evidence="1 2" key="1">
    <citation type="submission" date="2021-11" db="EMBL/GenBank/DDBJ databases">
        <authorList>
            <person name="Islam A."/>
            <person name="Islam S."/>
            <person name="Flora M.S."/>
            <person name="Rahman M."/>
            <person name="Ziaur R.M."/>
            <person name="Epstein J.H."/>
            <person name="Hassan M."/>
            <person name="Klassen M."/>
            <person name="Woodard K."/>
            <person name="Webb A."/>
            <person name="Webby R.J."/>
            <person name="El Zowalaty M.E."/>
        </authorList>
    </citation>
    <scope>NUCLEOTIDE SEQUENCE [LARGE SCALE GENOMIC DNA]</scope>
    <source>
        <strain evidence="1">Pbs1</strain>
    </source>
</reference>
<gene>
    <name evidence="1" type="ORF">PBS001_LOCUS3474</name>
</gene>
<keyword evidence="2" id="KW-1185">Reference proteome</keyword>
<evidence type="ECO:0000313" key="1">
    <source>
        <dbReference type="EMBL" id="CAH0516836.1"/>
    </source>
</evidence>
<name>A0ABN8CY73_9STRA</name>
<evidence type="ECO:0000313" key="2">
    <source>
        <dbReference type="Proteomes" id="UP001158986"/>
    </source>
</evidence>
<dbReference type="EMBL" id="CAKLCB010000208">
    <property type="protein sequence ID" value="CAH0516836.1"/>
    <property type="molecule type" value="Genomic_DNA"/>
</dbReference>
<protein>
    <submittedName>
        <fullName evidence="1">Uncharacterized protein</fullName>
    </submittedName>
</protein>
<accession>A0ABN8CY73</accession>
<comment type="caution">
    <text evidence="1">The sequence shown here is derived from an EMBL/GenBank/DDBJ whole genome shotgun (WGS) entry which is preliminary data.</text>
</comment>
<sequence>MDAPDDETPDRTMDEREKPWCIKPFDCFVYNGVGVGVEATEGFEYSTSFPVRQDLGLHNWDFQSVRWLKLSKVTLMVGRKATVLRTLETDKHKLLQTFLENGINPWPTVGSSVRHDRQ</sequence>
<proteinExistence type="predicted"/>
<organism evidence="1 2">
    <name type="scientific">Peronospora belbahrii</name>
    <dbReference type="NCBI Taxonomy" id="622444"/>
    <lineage>
        <taxon>Eukaryota</taxon>
        <taxon>Sar</taxon>
        <taxon>Stramenopiles</taxon>
        <taxon>Oomycota</taxon>
        <taxon>Peronosporomycetes</taxon>
        <taxon>Peronosporales</taxon>
        <taxon>Peronosporaceae</taxon>
        <taxon>Peronospora</taxon>
    </lineage>
</organism>
<dbReference type="Proteomes" id="UP001158986">
    <property type="component" value="Unassembled WGS sequence"/>
</dbReference>